<name>A0A4R4YPT2_9ACTN</name>
<keyword evidence="2" id="KW-0378">Hydrolase</keyword>
<gene>
    <name evidence="6" type="ORF">E1286_18435</name>
</gene>
<evidence type="ECO:0000256" key="3">
    <source>
        <dbReference type="ARBA" id="ARBA00022806"/>
    </source>
</evidence>
<evidence type="ECO:0000256" key="4">
    <source>
        <dbReference type="ARBA" id="ARBA00022840"/>
    </source>
</evidence>
<dbReference type="EMBL" id="SMKQ01000050">
    <property type="protein sequence ID" value="TDD47131.1"/>
    <property type="molecule type" value="Genomic_DNA"/>
</dbReference>
<accession>A0A4R4YPT2</accession>
<sequence length="614" mass="66861">MPRLAIGPEFPTALSALAPSVRRDAVVALRRFLLNVAGAPHPERVRGARDPRVATLRLAEGHRGVVVRQRDVYWLRTVLPGPDAWSYARRHRYGVNPVIGVVEEWDAEALERVEPALRRSAERSAGASGLFDPICDGDLLGLGLDVHALPLFRLITTEADLAALEPLLPPTQHVPLTVLASGGTLAEAWRALEAWRASSEPPGPIDAEDLHAALLRTPDRAVFVPDKVALDRVLRTPDWCTFLHPPQHRLARASVYEHPALVVGGAGTGKSVVALHRAAHLAVHGAGPVLLVTFSQSLAEELSAKLDLLLEDEVVRKRVEVDNPERLALRIVTDAEGRRPALVGQGARSLAELTDAALRLLSLATGDLLDDVDPGQKPYRHIVVDEAQDISPAQWRLLRAAAPHARDDLFIVGDPHQRVTDTRVALATVGIPAEHHTLGISYRLPHELLSFAVRLRGGGLSTGLVRGTTDLYDLTAIRNGERPDVRAYATREAELAGLRATVESWLAEGVAPAEIAVGARNPRLVREVRRALDGLEVRVATFQQLKGLEFERVALFGVAEGVVPEPPTEDPPEDPYVRARALQRERSILFVACTRARSKLYISHSGRGSPFLPL</sequence>
<comment type="caution">
    <text evidence="6">The sequence shown here is derived from an EMBL/GenBank/DDBJ whole genome shotgun (WGS) entry which is preliminary data.</text>
</comment>
<keyword evidence="3 6" id="KW-0347">Helicase</keyword>
<dbReference type="GO" id="GO:0005829">
    <property type="term" value="C:cytosol"/>
    <property type="evidence" value="ECO:0007669"/>
    <property type="project" value="TreeGrafter"/>
</dbReference>
<dbReference type="Pfam" id="PF13245">
    <property type="entry name" value="AAA_19"/>
    <property type="match status" value="1"/>
</dbReference>
<dbReference type="GO" id="GO:0016787">
    <property type="term" value="F:hydrolase activity"/>
    <property type="evidence" value="ECO:0007669"/>
    <property type="project" value="UniProtKB-KW"/>
</dbReference>
<dbReference type="GO" id="GO:0003677">
    <property type="term" value="F:DNA binding"/>
    <property type="evidence" value="ECO:0007669"/>
    <property type="project" value="InterPro"/>
</dbReference>
<evidence type="ECO:0000259" key="5">
    <source>
        <dbReference type="Pfam" id="PF13361"/>
    </source>
</evidence>
<dbReference type="InterPro" id="IPR027417">
    <property type="entry name" value="P-loop_NTPase"/>
</dbReference>
<evidence type="ECO:0000256" key="1">
    <source>
        <dbReference type="ARBA" id="ARBA00022741"/>
    </source>
</evidence>
<dbReference type="GO" id="GO:0043138">
    <property type="term" value="F:3'-5' DNA helicase activity"/>
    <property type="evidence" value="ECO:0007669"/>
    <property type="project" value="TreeGrafter"/>
</dbReference>
<dbReference type="GO" id="GO:0005524">
    <property type="term" value="F:ATP binding"/>
    <property type="evidence" value="ECO:0007669"/>
    <property type="project" value="UniProtKB-KW"/>
</dbReference>
<dbReference type="PANTHER" id="PTHR11070:SF45">
    <property type="entry name" value="DNA 3'-5' HELICASE"/>
    <property type="match status" value="1"/>
</dbReference>
<keyword evidence="1" id="KW-0547">Nucleotide-binding</keyword>
<dbReference type="OrthoDB" id="3196525at2"/>
<keyword evidence="7" id="KW-1185">Reference proteome</keyword>
<dbReference type="SUPFAM" id="SSF52540">
    <property type="entry name" value="P-loop containing nucleoside triphosphate hydrolases"/>
    <property type="match status" value="1"/>
</dbReference>
<evidence type="ECO:0000256" key="2">
    <source>
        <dbReference type="ARBA" id="ARBA00022801"/>
    </source>
</evidence>
<dbReference type="InterPro" id="IPR014017">
    <property type="entry name" value="DNA_helicase_UvrD-like_C"/>
</dbReference>
<organism evidence="6 7">
    <name type="scientific">Nonomuraea terrae</name>
    <dbReference type="NCBI Taxonomy" id="2530383"/>
    <lineage>
        <taxon>Bacteria</taxon>
        <taxon>Bacillati</taxon>
        <taxon>Actinomycetota</taxon>
        <taxon>Actinomycetes</taxon>
        <taxon>Streptosporangiales</taxon>
        <taxon>Streptosporangiaceae</taxon>
        <taxon>Nonomuraea</taxon>
    </lineage>
</organism>
<dbReference type="PANTHER" id="PTHR11070">
    <property type="entry name" value="UVRD / RECB / PCRA DNA HELICASE FAMILY MEMBER"/>
    <property type="match status" value="1"/>
</dbReference>
<feature type="domain" description="UvrD-like helicase C-terminal" evidence="5">
    <location>
        <begin position="536"/>
        <end position="604"/>
    </location>
</feature>
<dbReference type="InterPro" id="IPR000212">
    <property type="entry name" value="DNA_helicase_UvrD/REP"/>
</dbReference>
<evidence type="ECO:0000313" key="6">
    <source>
        <dbReference type="EMBL" id="TDD47131.1"/>
    </source>
</evidence>
<keyword evidence="4" id="KW-0067">ATP-binding</keyword>
<dbReference type="Gene3D" id="3.40.50.300">
    <property type="entry name" value="P-loop containing nucleotide triphosphate hydrolases"/>
    <property type="match status" value="2"/>
</dbReference>
<reference evidence="6 7" key="1">
    <citation type="submission" date="2019-03" db="EMBL/GenBank/DDBJ databases">
        <title>Draft genome sequences of novel Actinobacteria.</title>
        <authorList>
            <person name="Sahin N."/>
            <person name="Ay H."/>
            <person name="Saygin H."/>
        </authorList>
    </citation>
    <scope>NUCLEOTIDE SEQUENCE [LARGE SCALE GENOMIC DNA]</scope>
    <source>
        <strain evidence="6 7">CH32</strain>
    </source>
</reference>
<dbReference type="AlphaFoldDB" id="A0A4R4YPT2"/>
<evidence type="ECO:0000313" key="7">
    <source>
        <dbReference type="Proteomes" id="UP000295302"/>
    </source>
</evidence>
<dbReference type="Pfam" id="PF13361">
    <property type="entry name" value="UvrD_C"/>
    <property type="match status" value="1"/>
</dbReference>
<proteinExistence type="predicted"/>
<dbReference type="RefSeq" id="WP_132614113.1">
    <property type="nucleotide sequence ID" value="NZ_SMKQ01000050.1"/>
</dbReference>
<protein>
    <submittedName>
        <fullName evidence="6">DNA helicase UvrD</fullName>
    </submittedName>
</protein>
<dbReference type="GO" id="GO:0000725">
    <property type="term" value="P:recombinational repair"/>
    <property type="evidence" value="ECO:0007669"/>
    <property type="project" value="TreeGrafter"/>
</dbReference>
<dbReference type="Proteomes" id="UP000295302">
    <property type="component" value="Unassembled WGS sequence"/>
</dbReference>